<organism evidence="1 2">
    <name type="scientific">Musa troglodytarum</name>
    <name type="common">fe'i banana</name>
    <dbReference type="NCBI Taxonomy" id="320322"/>
    <lineage>
        <taxon>Eukaryota</taxon>
        <taxon>Viridiplantae</taxon>
        <taxon>Streptophyta</taxon>
        <taxon>Embryophyta</taxon>
        <taxon>Tracheophyta</taxon>
        <taxon>Spermatophyta</taxon>
        <taxon>Magnoliopsida</taxon>
        <taxon>Liliopsida</taxon>
        <taxon>Zingiberales</taxon>
        <taxon>Musaceae</taxon>
        <taxon>Musa</taxon>
    </lineage>
</organism>
<dbReference type="AlphaFoldDB" id="A0A9E7G1C2"/>
<reference evidence="1" key="1">
    <citation type="submission" date="2022-05" db="EMBL/GenBank/DDBJ databases">
        <title>The Musa troglodytarum L. genome provides insights into the mechanism of non-climacteric behaviour and enrichment of carotenoids.</title>
        <authorList>
            <person name="Wang J."/>
        </authorList>
    </citation>
    <scope>NUCLEOTIDE SEQUENCE</scope>
    <source>
        <tissue evidence="1">Leaf</tissue>
    </source>
</reference>
<dbReference type="EMBL" id="CP097507">
    <property type="protein sequence ID" value="URE05805.1"/>
    <property type="molecule type" value="Genomic_DNA"/>
</dbReference>
<sequence>MSIVRCGSIVYPFSLDVCDPFLPFSRRDALRLQLLPTPASTGRRRPRRTSLG</sequence>
<name>A0A9E7G1C2_9LILI</name>
<dbReference type="Proteomes" id="UP001055439">
    <property type="component" value="Chromosome 5"/>
</dbReference>
<proteinExistence type="predicted"/>
<gene>
    <name evidence="1" type="ORF">MUK42_20348</name>
</gene>
<evidence type="ECO:0000313" key="2">
    <source>
        <dbReference type="Proteomes" id="UP001055439"/>
    </source>
</evidence>
<accession>A0A9E7G1C2</accession>
<protein>
    <submittedName>
        <fullName evidence="1">Uncharacterized protein</fullName>
    </submittedName>
</protein>
<keyword evidence="2" id="KW-1185">Reference proteome</keyword>
<evidence type="ECO:0000313" key="1">
    <source>
        <dbReference type="EMBL" id="URE05805.1"/>
    </source>
</evidence>